<protein>
    <recommendedName>
        <fullName evidence="1">PAS domain-containing protein</fullName>
    </recommendedName>
</protein>
<dbReference type="EMBL" id="AKHW03001207">
    <property type="protein sequence ID" value="KYO43363.1"/>
    <property type="molecule type" value="Genomic_DNA"/>
</dbReference>
<organism evidence="2 3">
    <name type="scientific">Alligator mississippiensis</name>
    <name type="common">American alligator</name>
    <dbReference type="NCBI Taxonomy" id="8496"/>
    <lineage>
        <taxon>Eukaryota</taxon>
        <taxon>Metazoa</taxon>
        <taxon>Chordata</taxon>
        <taxon>Craniata</taxon>
        <taxon>Vertebrata</taxon>
        <taxon>Euteleostomi</taxon>
        <taxon>Archelosauria</taxon>
        <taxon>Archosauria</taxon>
        <taxon>Crocodylia</taxon>
        <taxon>Alligatoridae</taxon>
        <taxon>Alligatorinae</taxon>
        <taxon>Alligator</taxon>
    </lineage>
</organism>
<dbReference type="GO" id="GO:0086013">
    <property type="term" value="P:membrane repolarization during cardiac muscle cell action potential"/>
    <property type="evidence" value="ECO:0007669"/>
    <property type="project" value="TreeGrafter"/>
</dbReference>
<dbReference type="Proteomes" id="UP000050525">
    <property type="component" value="Unassembled WGS sequence"/>
</dbReference>
<keyword evidence="3" id="KW-1185">Reference proteome</keyword>
<dbReference type="Pfam" id="PF13426">
    <property type="entry name" value="PAS_9"/>
    <property type="match status" value="1"/>
</dbReference>
<comment type="caution">
    <text evidence="2">The sequence shown here is derived from an EMBL/GenBank/DDBJ whole genome shotgun (WGS) entry which is preliminary data.</text>
</comment>
<dbReference type="PROSITE" id="PS50112">
    <property type="entry name" value="PAS"/>
    <property type="match status" value="1"/>
</dbReference>
<dbReference type="GO" id="GO:0086091">
    <property type="term" value="P:regulation of heart rate by cardiac conduction"/>
    <property type="evidence" value="ECO:0007669"/>
    <property type="project" value="TreeGrafter"/>
</dbReference>
<evidence type="ECO:0000313" key="3">
    <source>
        <dbReference type="Proteomes" id="UP000050525"/>
    </source>
</evidence>
<dbReference type="SUPFAM" id="SSF55785">
    <property type="entry name" value="PYP-like sensor domain (PAS domain)"/>
    <property type="match status" value="1"/>
</dbReference>
<reference evidence="2 3" key="1">
    <citation type="journal article" date="2012" name="Genome Biol.">
        <title>Sequencing three crocodilian genomes to illuminate the evolution of archosaurs and amniotes.</title>
        <authorList>
            <person name="St John J.A."/>
            <person name="Braun E.L."/>
            <person name="Isberg S.R."/>
            <person name="Miles L.G."/>
            <person name="Chong A.Y."/>
            <person name="Gongora J."/>
            <person name="Dalzell P."/>
            <person name="Moran C."/>
            <person name="Bed'hom B."/>
            <person name="Abzhanov A."/>
            <person name="Burgess S.C."/>
            <person name="Cooksey A.M."/>
            <person name="Castoe T.A."/>
            <person name="Crawford N.G."/>
            <person name="Densmore L.D."/>
            <person name="Drew J.C."/>
            <person name="Edwards S.V."/>
            <person name="Faircloth B.C."/>
            <person name="Fujita M.K."/>
            <person name="Greenwold M.J."/>
            <person name="Hoffmann F.G."/>
            <person name="Howard J.M."/>
            <person name="Iguchi T."/>
            <person name="Janes D.E."/>
            <person name="Khan S.Y."/>
            <person name="Kohno S."/>
            <person name="de Koning A.J."/>
            <person name="Lance S.L."/>
            <person name="McCarthy F.M."/>
            <person name="McCormack J.E."/>
            <person name="Merchant M.E."/>
            <person name="Peterson D.G."/>
            <person name="Pollock D.D."/>
            <person name="Pourmand N."/>
            <person name="Raney B.J."/>
            <person name="Roessler K.A."/>
            <person name="Sanford J.R."/>
            <person name="Sawyer R.H."/>
            <person name="Schmidt C.J."/>
            <person name="Triplett E.W."/>
            <person name="Tuberville T.D."/>
            <person name="Venegas-Anaya M."/>
            <person name="Howard J.T."/>
            <person name="Jarvis E.D."/>
            <person name="Guillette L.J.Jr."/>
            <person name="Glenn T.C."/>
            <person name="Green R.E."/>
            <person name="Ray D.A."/>
        </authorList>
    </citation>
    <scope>NUCLEOTIDE SEQUENCE [LARGE SCALE GENOMIC DNA]</scope>
    <source>
        <strain evidence="2">KSC_2009_1</strain>
    </source>
</reference>
<feature type="domain" description="PAS" evidence="1">
    <location>
        <begin position="17"/>
        <end position="46"/>
    </location>
</feature>
<gene>
    <name evidence="2" type="ORF">Y1Q_0007229</name>
</gene>
<evidence type="ECO:0000313" key="2">
    <source>
        <dbReference type="EMBL" id="KYO43363.1"/>
    </source>
</evidence>
<dbReference type="PANTHER" id="PTHR10217:SF506">
    <property type="entry name" value="POTASSIUM VOLTAGE-GATED CHANNEL SUBFAMILY H MEMBER 2"/>
    <property type="match status" value="1"/>
</dbReference>
<dbReference type="InterPro" id="IPR050818">
    <property type="entry name" value="KCNH_animal-type"/>
</dbReference>
<dbReference type="InterPro" id="IPR000014">
    <property type="entry name" value="PAS"/>
</dbReference>
<dbReference type="AlphaFoldDB" id="A0A151P2X2"/>
<proteinExistence type="predicted"/>
<dbReference type="Gene3D" id="3.30.450.20">
    <property type="entry name" value="PAS domain"/>
    <property type="match status" value="1"/>
</dbReference>
<dbReference type="GO" id="GO:0005886">
    <property type="term" value="C:plasma membrane"/>
    <property type="evidence" value="ECO:0007669"/>
    <property type="project" value="TreeGrafter"/>
</dbReference>
<dbReference type="GO" id="GO:0005242">
    <property type="term" value="F:inward rectifier potassium channel activity"/>
    <property type="evidence" value="ECO:0007669"/>
    <property type="project" value="TreeGrafter"/>
</dbReference>
<dbReference type="GO" id="GO:0060307">
    <property type="term" value="P:regulation of ventricular cardiac muscle cell membrane repolarization"/>
    <property type="evidence" value="ECO:0007669"/>
    <property type="project" value="TreeGrafter"/>
</dbReference>
<accession>A0A151P2X2</accession>
<dbReference type="PANTHER" id="PTHR10217">
    <property type="entry name" value="VOLTAGE AND LIGAND GATED POTASSIUM CHANNEL"/>
    <property type="match status" value="1"/>
</dbReference>
<name>A0A151P2X2_ALLMI</name>
<dbReference type="CDD" id="cd00130">
    <property type="entry name" value="PAS"/>
    <property type="match status" value="1"/>
</dbReference>
<sequence>MGRKFIIANARVENCAVIYCNDGFCELCGYTRAEVMQKPCTCDFLHGPRTQRSAAAQIAQALLGSEERKVEICFYRKDDVPGEGSGHSALSEWGALAGVPWLS</sequence>
<dbReference type="STRING" id="8496.A0A151P2X2"/>
<evidence type="ECO:0000259" key="1">
    <source>
        <dbReference type="PROSITE" id="PS50112"/>
    </source>
</evidence>
<dbReference type="InterPro" id="IPR035965">
    <property type="entry name" value="PAS-like_dom_sf"/>
</dbReference>